<feature type="compositionally biased region" description="Low complexity" evidence="1">
    <location>
        <begin position="284"/>
        <end position="310"/>
    </location>
</feature>
<dbReference type="Proteomes" id="UP001190336">
    <property type="component" value="Chromosome"/>
</dbReference>
<keyword evidence="2" id="KW-0732">Signal</keyword>
<evidence type="ECO:0000256" key="2">
    <source>
        <dbReference type="SAM" id="SignalP"/>
    </source>
</evidence>
<feature type="region of interest" description="Disordered" evidence="1">
    <location>
        <begin position="254"/>
        <end position="310"/>
    </location>
</feature>
<gene>
    <name evidence="3" type="ORF">MU0083_003719</name>
</gene>
<feature type="compositionally biased region" description="Gly residues" evidence="1">
    <location>
        <begin position="254"/>
        <end position="264"/>
    </location>
</feature>
<accession>A0ABN9NIB8</accession>
<dbReference type="InterPro" id="IPR048996">
    <property type="entry name" value="PGRS_rpt"/>
</dbReference>
<proteinExistence type="predicted"/>
<dbReference type="EMBL" id="OY726394">
    <property type="protein sequence ID" value="CAJ1505533.1"/>
    <property type="molecule type" value="Genomic_DNA"/>
</dbReference>
<dbReference type="RefSeq" id="WP_308474375.1">
    <property type="nucleotide sequence ID" value="NZ_OY726394.1"/>
</dbReference>
<organism evidence="3 4">
    <name type="scientific">[Mycobacterium] kokjensenii</name>
    <dbReference type="NCBI Taxonomy" id="3064287"/>
    <lineage>
        <taxon>Bacteria</taxon>
        <taxon>Bacillati</taxon>
        <taxon>Actinomycetota</taxon>
        <taxon>Actinomycetes</taxon>
        <taxon>Mycobacteriales</taxon>
        <taxon>Mycobacteriaceae</taxon>
        <taxon>Mycolicibacter</taxon>
    </lineage>
</organism>
<feature type="chain" id="PRO_5045234023" description="PE-PGRS family protein" evidence="2">
    <location>
        <begin position="36"/>
        <end position="310"/>
    </location>
</feature>
<dbReference type="Pfam" id="PF21526">
    <property type="entry name" value="PGRS"/>
    <property type="match status" value="1"/>
</dbReference>
<protein>
    <recommendedName>
        <fullName evidence="5">PE-PGRS family protein</fullName>
    </recommendedName>
</protein>
<evidence type="ECO:0000313" key="3">
    <source>
        <dbReference type="EMBL" id="CAJ1505533.1"/>
    </source>
</evidence>
<sequence length="310" mass="29323">MSGRARNESTKRRYRRLIGASSTVAAFLAFGVAPAAAPPAQADELFGLDFAWLTDLFTADPGASEGGWGDADFAQSWQETFYLPLHEMMQDWITSDFGSSVNDVVNFLFAPLTGDACGLICNGADGTEGSVDGQTGGLWFGDGGNGWSSDVEGVAGGNGGLAGGWGNGGDGGAGGLGADGGNGGHGGEMWGNGGNGGAGGNGWNGVDGITAGILGADGGDGTAGGAGGNGGMGGSADGAAGALGAAGVDGRGGDGGVGGRGADGADGTVDDDGMALEPRPPVGPAATAVPGPRTPGATAAGAAAGAVAPS</sequence>
<reference evidence="3 4" key="1">
    <citation type="submission" date="2023-08" db="EMBL/GenBank/DDBJ databases">
        <authorList>
            <person name="Folkvardsen B D."/>
            <person name="Norman A."/>
        </authorList>
    </citation>
    <scope>NUCLEOTIDE SEQUENCE [LARGE SCALE GENOMIC DNA]</scope>
    <source>
        <strain evidence="3 4">Mu0083</strain>
    </source>
</reference>
<evidence type="ECO:0008006" key="5">
    <source>
        <dbReference type="Google" id="ProtNLM"/>
    </source>
</evidence>
<name>A0ABN9NIB8_9MYCO</name>
<keyword evidence="4" id="KW-1185">Reference proteome</keyword>
<evidence type="ECO:0000256" key="1">
    <source>
        <dbReference type="SAM" id="MobiDB-lite"/>
    </source>
</evidence>
<evidence type="ECO:0000313" key="4">
    <source>
        <dbReference type="Proteomes" id="UP001190336"/>
    </source>
</evidence>
<feature type="signal peptide" evidence="2">
    <location>
        <begin position="1"/>
        <end position="35"/>
    </location>
</feature>